<name>A0A0G4GXC6_9ALVE</name>
<dbReference type="EMBL" id="CDMZ01001634">
    <property type="protein sequence ID" value="CEM35442.1"/>
    <property type="molecule type" value="Genomic_DNA"/>
</dbReference>
<evidence type="ECO:0000313" key="2">
    <source>
        <dbReference type="EMBL" id="CEM35442.1"/>
    </source>
</evidence>
<gene>
    <name evidence="2" type="ORF">Cvel_23725</name>
</gene>
<protein>
    <recommendedName>
        <fullName evidence="3">Peptidase C39-like domain-containing protein</fullName>
    </recommendedName>
</protein>
<keyword evidence="1" id="KW-0732">Signal</keyword>
<sequence length="412" mass="46364">MSFHRAILFLSLLTGAAAQGGWSVRPPPRSWGGRGDRVLDVQQRFQWQTNYGYCGEVSLQIAAMYWGTWVSAWTIREMKIAQDYMNTRRWIGQEEKDSQYVIRDGEDPIIAALHLQYSPFASNSIPAPQYEPFMVWMKRQIQSGSPVIFATFVHSSQDEWYDHIAVGHGILSDTVNDSQFRSRDVILWSPLQYSNLGGTDSGYTFGSFSNTRRGTDGRRQSEIFQVPRDTCFGIAISGHDNWRADSTRVSVEYEPFPDENYLSGCNRGTRCFRPDENEPLVATVHDLTPGQSYTLLRFDGPANLPSGDYCASNAFTRRWDFTARGTTHSVRDRVHQLDVSFFRAVSACRTPSAGGRGGSWDGQTNREVQRPVGDRRVSAGRFRGSSEAQELVAYYFSSAAQQPSSSGRVFLG</sequence>
<evidence type="ECO:0000256" key="1">
    <source>
        <dbReference type="SAM" id="SignalP"/>
    </source>
</evidence>
<feature type="chain" id="PRO_5005191314" description="Peptidase C39-like domain-containing protein" evidence="1">
    <location>
        <begin position="19"/>
        <end position="412"/>
    </location>
</feature>
<proteinExistence type="predicted"/>
<feature type="signal peptide" evidence="1">
    <location>
        <begin position="1"/>
        <end position="18"/>
    </location>
</feature>
<dbReference type="PhylomeDB" id="A0A0G4GXC6"/>
<reference evidence="2" key="1">
    <citation type="submission" date="2014-11" db="EMBL/GenBank/DDBJ databases">
        <authorList>
            <person name="Otto D Thomas"/>
            <person name="Naeem Raeece"/>
        </authorList>
    </citation>
    <scope>NUCLEOTIDE SEQUENCE</scope>
</reference>
<organism evidence="2">
    <name type="scientific">Chromera velia CCMP2878</name>
    <dbReference type="NCBI Taxonomy" id="1169474"/>
    <lineage>
        <taxon>Eukaryota</taxon>
        <taxon>Sar</taxon>
        <taxon>Alveolata</taxon>
        <taxon>Colpodellida</taxon>
        <taxon>Chromeraceae</taxon>
        <taxon>Chromera</taxon>
    </lineage>
</organism>
<accession>A0A0G4GXC6</accession>
<evidence type="ECO:0008006" key="3">
    <source>
        <dbReference type="Google" id="ProtNLM"/>
    </source>
</evidence>
<dbReference type="VEuPathDB" id="CryptoDB:Cvel_23725"/>
<dbReference type="AlphaFoldDB" id="A0A0G4GXC6"/>